<evidence type="ECO:0000313" key="2">
    <source>
        <dbReference type="EMBL" id="WDE10093.1"/>
    </source>
</evidence>
<dbReference type="RefSeq" id="WP_274050109.1">
    <property type="nucleotide sequence ID" value="NZ_CP059693.1"/>
</dbReference>
<name>A0ABY7V943_9GAMM</name>
<protein>
    <submittedName>
        <fullName evidence="2">Uncharacterized protein</fullName>
    </submittedName>
</protein>
<sequence>MIKANIFFWHKACINPGGVTRYKVVTMPFSVNNKQSILNTCMIRSLIEVFFFSAGFLALSYFVIKHLQYDQGGSDKLTGPLSISLDVNNLQAQKTRTWQMALGHQLPGERGQVSGALNIFSPNFTWAQTDLHRYRENKACRAKVADYRCLVENNLSALIAGYLWEDKHREVNFGLNRESL</sequence>
<organism evidence="2 3">
    <name type="scientific">Thalassomonas haliotis</name>
    <dbReference type="NCBI Taxonomy" id="485448"/>
    <lineage>
        <taxon>Bacteria</taxon>
        <taxon>Pseudomonadati</taxon>
        <taxon>Pseudomonadota</taxon>
        <taxon>Gammaproteobacteria</taxon>
        <taxon>Alteromonadales</taxon>
        <taxon>Colwelliaceae</taxon>
        <taxon>Thalassomonas</taxon>
    </lineage>
</organism>
<feature type="transmembrane region" description="Helical" evidence="1">
    <location>
        <begin position="42"/>
        <end position="64"/>
    </location>
</feature>
<dbReference type="EMBL" id="CP059693">
    <property type="protein sequence ID" value="WDE10093.1"/>
    <property type="molecule type" value="Genomic_DNA"/>
</dbReference>
<gene>
    <name evidence="2" type="ORF">H3N35_17585</name>
</gene>
<keyword evidence="1" id="KW-0812">Transmembrane</keyword>
<evidence type="ECO:0000313" key="3">
    <source>
        <dbReference type="Proteomes" id="UP001215231"/>
    </source>
</evidence>
<keyword evidence="1" id="KW-1133">Transmembrane helix</keyword>
<keyword evidence="3" id="KW-1185">Reference proteome</keyword>
<proteinExistence type="predicted"/>
<accession>A0ABY7V943</accession>
<keyword evidence="1" id="KW-0472">Membrane</keyword>
<evidence type="ECO:0000256" key="1">
    <source>
        <dbReference type="SAM" id="Phobius"/>
    </source>
</evidence>
<dbReference type="Proteomes" id="UP001215231">
    <property type="component" value="Chromosome"/>
</dbReference>
<reference evidence="2 3" key="1">
    <citation type="journal article" date="2022" name="Mar. Drugs">
        <title>Bioassay-Guided Fractionation Leads to the Detection of Cholic Acid Generated by the Rare Thalassomonas sp.</title>
        <authorList>
            <person name="Pheiffer F."/>
            <person name="Schneider Y.K."/>
            <person name="Hansen E.H."/>
            <person name="Andersen J.H."/>
            <person name="Isaksson J."/>
            <person name="Busche T."/>
            <person name="R C."/>
            <person name="Kalinowski J."/>
            <person name="Zyl L.V."/>
            <person name="Trindade M."/>
        </authorList>
    </citation>
    <scope>NUCLEOTIDE SEQUENCE [LARGE SCALE GENOMIC DNA]</scope>
    <source>
        <strain evidence="2 3">A5K-61T</strain>
    </source>
</reference>